<evidence type="ECO:0000256" key="1">
    <source>
        <dbReference type="ARBA" id="ARBA00022898"/>
    </source>
</evidence>
<dbReference type="Gene3D" id="3.40.640.10">
    <property type="entry name" value="Type I PLP-dependent aspartate aminotransferase-like (Major domain)"/>
    <property type="match status" value="1"/>
</dbReference>
<name>A0A150WJG6_BDEBC</name>
<organism evidence="3 4">
    <name type="scientific">Bdellovibrio bacteriovorus</name>
    <dbReference type="NCBI Taxonomy" id="959"/>
    <lineage>
        <taxon>Bacteria</taxon>
        <taxon>Pseudomonadati</taxon>
        <taxon>Bdellovibrionota</taxon>
        <taxon>Bdellovibrionia</taxon>
        <taxon>Bdellovibrionales</taxon>
        <taxon>Pseudobdellovibrionaceae</taxon>
        <taxon>Bdellovibrio</taxon>
    </lineage>
</organism>
<evidence type="ECO:0000313" key="3">
    <source>
        <dbReference type="EMBL" id="KYG63908.1"/>
    </source>
</evidence>
<comment type="caution">
    <text evidence="3">The sequence shown here is derived from an EMBL/GenBank/DDBJ whole genome shotgun (WGS) entry which is preliminary data.</text>
</comment>
<dbReference type="InterPro" id="IPR015422">
    <property type="entry name" value="PyrdxlP-dep_Trfase_small"/>
</dbReference>
<accession>A0A150WJG6</accession>
<dbReference type="AlphaFoldDB" id="A0A150WJG6"/>
<dbReference type="Pfam" id="PF00266">
    <property type="entry name" value="Aminotran_5"/>
    <property type="match status" value="1"/>
</dbReference>
<protein>
    <submittedName>
        <fullName evidence="3">Isopenicillin epimerase</fullName>
    </submittedName>
</protein>
<dbReference type="Proteomes" id="UP000075320">
    <property type="component" value="Unassembled WGS sequence"/>
</dbReference>
<feature type="domain" description="Aminotransferase class V" evidence="2">
    <location>
        <begin position="58"/>
        <end position="318"/>
    </location>
</feature>
<dbReference type="RefSeq" id="WP_061835802.1">
    <property type="nucleotide sequence ID" value="NZ_LUKE01000003.1"/>
</dbReference>
<dbReference type="Gene3D" id="3.90.1150.10">
    <property type="entry name" value="Aspartate Aminotransferase, domain 1"/>
    <property type="match status" value="1"/>
</dbReference>
<keyword evidence="1" id="KW-0663">Pyridoxal phosphate</keyword>
<dbReference type="InterPro" id="IPR015421">
    <property type="entry name" value="PyrdxlP-dep_Trfase_major"/>
</dbReference>
<dbReference type="PANTHER" id="PTHR43092">
    <property type="entry name" value="L-CYSTEINE DESULFHYDRASE"/>
    <property type="match status" value="1"/>
</dbReference>
<dbReference type="PANTHER" id="PTHR43092:SF2">
    <property type="entry name" value="HERCYNYLCYSTEINE SULFOXIDE LYASE"/>
    <property type="match status" value="1"/>
</dbReference>
<evidence type="ECO:0000259" key="2">
    <source>
        <dbReference type="Pfam" id="PF00266"/>
    </source>
</evidence>
<dbReference type="InterPro" id="IPR000192">
    <property type="entry name" value="Aminotrans_V_dom"/>
</dbReference>
<sequence>MLRDYSGFFKTHKDTSFVNLNNGTLGLCPDSVIAQQKTELDIFEKNTTWSLTHAWPRVLKIQERLAEFLNGHPDDFFLRPNVTLAMNEIIMGMALPASSEILTTSLEYGAIVNILKYKAQRENLSLKVMPMDFAMQNPSDQDWVQAFEKSLTAKTKLVVISHVYTSNGLTAPIEELGRMLREKNILMVVDGAHAPGLMDLSFKDLPHVDFYGGNLHKWTMGPKGTAFGWVHPKWHSITSPLYGSWTTDEQTAKGYGYISPFTAKMLWSHSQSFSSYYGLEACFDFWNEHGKQVIFEEIKKRMSYLESGLAKKGLRPVVSIKNQAGFLAYPLAAFKSLKFEENIIVSPQGKLQVGLPKVPGVPLLRLTPHIHNTQSELDLAIAILNPV</sequence>
<reference evidence="3 4" key="1">
    <citation type="submission" date="2016-03" db="EMBL/GenBank/DDBJ databases">
        <authorList>
            <person name="Ploux O."/>
        </authorList>
    </citation>
    <scope>NUCLEOTIDE SEQUENCE [LARGE SCALE GENOMIC DNA]</scope>
    <source>
        <strain evidence="3 4">R0</strain>
    </source>
</reference>
<gene>
    <name evidence="3" type="ORF">AZI86_13910</name>
</gene>
<proteinExistence type="predicted"/>
<keyword evidence="4" id="KW-1185">Reference proteome</keyword>
<dbReference type="EMBL" id="LUKE01000003">
    <property type="protein sequence ID" value="KYG63908.1"/>
    <property type="molecule type" value="Genomic_DNA"/>
</dbReference>
<dbReference type="SUPFAM" id="SSF53383">
    <property type="entry name" value="PLP-dependent transferases"/>
    <property type="match status" value="1"/>
</dbReference>
<dbReference type="OrthoDB" id="5298186at2"/>
<evidence type="ECO:0000313" key="4">
    <source>
        <dbReference type="Proteomes" id="UP000075320"/>
    </source>
</evidence>
<dbReference type="InterPro" id="IPR015424">
    <property type="entry name" value="PyrdxlP-dep_Trfase"/>
</dbReference>